<evidence type="ECO:0000256" key="7">
    <source>
        <dbReference type="SAM" id="Phobius"/>
    </source>
</evidence>
<feature type="transmembrane region" description="Helical" evidence="7">
    <location>
        <begin position="98"/>
        <end position="121"/>
    </location>
</feature>
<protein>
    <submittedName>
        <fullName evidence="8">DoxX family protein</fullName>
    </submittedName>
</protein>
<dbReference type="eggNOG" id="COG2259">
    <property type="taxonomic scope" value="Bacteria"/>
</dbReference>
<evidence type="ECO:0000256" key="1">
    <source>
        <dbReference type="ARBA" id="ARBA00004651"/>
    </source>
</evidence>
<keyword evidence="4 7" id="KW-0812">Transmembrane</keyword>
<dbReference type="PANTHER" id="PTHR33452">
    <property type="entry name" value="OXIDOREDUCTASE CATD-RELATED"/>
    <property type="match status" value="1"/>
</dbReference>
<dbReference type="InterPro" id="IPR051907">
    <property type="entry name" value="DoxX-like_oxidoreductase"/>
</dbReference>
<dbReference type="InterPro" id="IPR032808">
    <property type="entry name" value="DoxX"/>
</dbReference>
<keyword evidence="6 7" id="KW-0472">Membrane</keyword>
<feature type="transmembrane region" description="Helical" evidence="7">
    <location>
        <begin position="42"/>
        <end position="62"/>
    </location>
</feature>
<dbReference type="EMBL" id="CP001291">
    <property type="protein sequence ID" value="ACK72347.1"/>
    <property type="molecule type" value="Genomic_DNA"/>
</dbReference>
<dbReference type="AlphaFoldDB" id="B7KKL4"/>
<evidence type="ECO:0000256" key="5">
    <source>
        <dbReference type="ARBA" id="ARBA00022989"/>
    </source>
</evidence>
<organism evidence="8 9">
    <name type="scientific">Gloeothece citriformis (strain PCC 7424)</name>
    <name type="common">Cyanothece sp. (strain PCC 7424)</name>
    <dbReference type="NCBI Taxonomy" id="65393"/>
    <lineage>
        <taxon>Bacteria</taxon>
        <taxon>Bacillati</taxon>
        <taxon>Cyanobacteriota</taxon>
        <taxon>Cyanophyceae</taxon>
        <taxon>Oscillatoriophycideae</taxon>
        <taxon>Chroococcales</taxon>
        <taxon>Aphanothecaceae</taxon>
        <taxon>Gloeothece</taxon>
        <taxon>Gloeothece citriformis</taxon>
    </lineage>
</organism>
<evidence type="ECO:0000256" key="2">
    <source>
        <dbReference type="ARBA" id="ARBA00006679"/>
    </source>
</evidence>
<dbReference type="Proteomes" id="UP000002384">
    <property type="component" value="Chromosome"/>
</dbReference>
<evidence type="ECO:0000256" key="3">
    <source>
        <dbReference type="ARBA" id="ARBA00022475"/>
    </source>
</evidence>
<name>B7KKL4_GLOC7</name>
<dbReference type="HOGENOM" id="CLU_058421_8_2_3"/>
<keyword evidence="9" id="KW-1185">Reference proteome</keyword>
<dbReference type="STRING" id="65393.PCC7424_3973"/>
<evidence type="ECO:0000313" key="9">
    <source>
        <dbReference type="Proteomes" id="UP000002384"/>
    </source>
</evidence>
<evidence type="ECO:0000313" key="8">
    <source>
        <dbReference type="EMBL" id="ACK72347.1"/>
    </source>
</evidence>
<comment type="similarity">
    <text evidence="2">Belongs to the DoxX family.</text>
</comment>
<evidence type="ECO:0000256" key="4">
    <source>
        <dbReference type="ARBA" id="ARBA00022692"/>
    </source>
</evidence>
<feature type="transmembrane region" description="Helical" evidence="7">
    <location>
        <begin position="69"/>
        <end position="86"/>
    </location>
</feature>
<dbReference type="RefSeq" id="WP_015955932.1">
    <property type="nucleotide sequence ID" value="NC_011729.1"/>
</dbReference>
<proteinExistence type="inferred from homology"/>
<dbReference type="OrthoDB" id="495902at2"/>
<reference evidence="9" key="1">
    <citation type="journal article" date="2011" name="MBio">
        <title>Novel metabolic attributes of the genus Cyanothece, comprising a group of unicellular nitrogen-fixing Cyanobacteria.</title>
        <authorList>
            <person name="Bandyopadhyay A."/>
            <person name="Elvitigala T."/>
            <person name="Welsh E."/>
            <person name="Stockel J."/>
            <person name="Liberton M."/>
            <person name="Min H."/>
            <person name="Sherman L.A."/>
            <person name="Pakrasi H.B."/>
        </authorList>
    </citation>
    <scope>NUCLEOTIDE SEQUENCE [LARGE SCALE GENOMIC DNA]</scope>
    <source>
        <strain evidence="9">PCC 7424</strain>
    </source>
</reference>
<keyword evidence="3" id="KW-1003">Cell membrane</keyword>
<dbReference type="GO" id="GO:0005886">
    <property type="term" value="C:plasma membrane"/>
    <property type="evidence" value="ECO:0007669"/>
    <property type="project" value="UniProtKB-SubCell"/>
</dbReference>
<dbReference type="Pfam" id="PF07681">
    <property type="entry name" value="DoxX"/>
    <property type="match status" value="1"/>
</dbReference>
<dbReference type="PANTHER" id="PTHR33452:SF1">
    <property type="entry name" value="INNER MEMBRANE PROTEIN YPHA-RELATED"/>
    <property type="match status" value="1"/>
</dbReference>
<evidence type="ECO:0000256" key="6">
    <source>
        <dbReference type="ARBA" id="ARBA00023136"/>
    </source>
</evidence>
<accession>B7KKL4</accession>
<keyword evidence="5 7" id="KW-1133">Transmembrane helix</keyword>
<comment type="subcellular location">
    <subcellularLocation>
        <location evidence="1">Cell membrane</location>
        <topology evidence="1">Multi-pass membrane protein</topology>
    </subcellularLocation>
</comment>
<sequence length="135" mass="14658">MEKFTPLLARILLSGIFIRSGFNKLLNPAMTQQYMESKGIPLAGILLVLAIIVLLAGGLSILLGFKARLGAWLLIGFLIPATLIFHTDFSISDEVIAFWKNLGLMGGLLMITAFGAGSLSFDERNRSWSNKASSL</sequence>
<dbReference type="KEGG" id="cyc:PCC7424_3973"/>
<gene>
    <name evidence="8" type="ordered locus">PCC7424_3973</name>
</gene>